<dbReference type="InterPro" id="IPR005471">
    <property type="entry name" value="Tscrpt_reg_IclR_N"/>
</dbReference>
<gene>
    <name evidence="5" type="ORF">UG56_004695</name>
</gene>
<dbReference type="STRING" id="1844.UG56_004695"/>
<keyword evidence="2" id="KW-0238">DNA-binding</keyword>
<evidence type="ECO:0000256" key="3">
    <source>
        <dbReference type="ARBA" id="ARBA00023163"/>
    </source>
</evidence>
<dbReference type="Pfam" id="PF01614">
    <property type="entry name" value="IclR_C"/>
    <property type="match status" value="1"/>
</dbReference>
<dbReference type="SUPFAM" id="SSF55781">
    <property type="entry name" value="GAF domain-like"/>
    <property type="match status" value="1"/>
</dbReference>
<dbReference type="InterPro" id="IPR014757">
    <property type="entry name" value="Tscrpt_reg_IclR_C"/>
</dbReference>
<dbReference type="InterPro" id="IPR036388">
    <property type="entry name" value="WH-like_DNA-bd_sf"/>
</dbReference>
<dbReference type="EMBL" id="JZDQ02000005">
    <property type="protein sequence ID" value="OIJ28003.1"/>
    <property type="molecule type" value="Genomic_DNA"/>
</dbReference>
<dbReference type="InterPro" id="IPR029016">
    <property type="entry name" value="GAF-like_dom_sf"/>
</dbReference>
<name>A0A1J4N913_9ACTN</name>
<dbReference type="Gene3D" id="1.10.10.10">
    <property type="entry name" value="Winged helix-like DNA-binding domain superfamily/Winged helix DNA-binding domain"/>
    <property type="match status" value="1"/>
</dbReference>
<dbReference type="Pfam" id="PF09339">
    <property type="entry name" value="HTH_IclR"/>
    <property type="match status" value="1"/>
</dbReference>
<evidence type="ECO:0000313" key="6">
    <source>
        <dbReference type="Proteomes" id="UP000033772"/>
    </source>
</evidence>
<dbReference type="RefSeq" id="WP_045546882.1">
    <property type="nucleotide sequence ID" value="NZ_JZDQ02000005.1"/>
</dbReference>
<dbReference type="InterPro" id="IPR036390">
    <property type="entry name" value="WH_DNA-bd_sf"/>
</dbReference>
<accession>A0A1J4N913</accession>
<dbReference type="PANTHER" id="PTHR30136">
    <property type="entry name" value="HELIX-TURN-HELIX TRANSCRIPTIONAL REGULATOR, ICLR FAMILY"/>
    <property type="match status" value="1"/>
</dbReference>
<evidence type="ECO:0000256" key="1">
    <source>
        <dbReference type="ARBA" id="ARBA00023015"/>
    </source>
</evidence>
<evidence type="ECO:0000313" key="5">
    <source>
        <dbReference type="EMBL" id="OIJ28003.1"/>
    </source>
</evidence>
<dbReference type="GO" id="GO:0003677">
    <property type="term" value="F:DNA binding"/>
    <property type="evidence" value="ECO:0007669"/>
    <property type="project" value="UniProtKB-KW"/>
</dbReference>
<comment type="caution">
    <text evidence="5">The sequence shown here is derived from an EMBL/GenBank/DDBJ whole genome shotgun (WGS) entry which is preliminary data.</text>
</comment>
<evidence type="ECO:0000256" key="2">
    <source>
        <dbReference type="ARBA" id="ARBA00023125"/>
    </source>
</evidence>
<keyword evidence="1" id="KW-0805">Transcription regulation</keyword>
<dbReference type="SUPFAM" id="SSF46785">
    <property type="entry name" value="Winged helix' DNA-binding domain"/>
    <property type="match status" value="1"/>
</dbReference>
<dbReference type="OrthoDB" id="7274111at2"/>
<protein>
    <recommendedName>
        <fullName evidence="4">IclR-ED domain-containing protein</fullName>
    </recommendedName>
</protein>
<proteinExistence type="predicted"/>
<organism evidence="5 6">
    <name type="scientific">Nocardioides luteus</name>
    <dbReference type="NCBI Taxonomy" id="1844"/>
    <lineage>
        <taxon>Bacteria</taxon>
        <taxon>Bacillati</taxon>
        <taxon>Actinomycetota</taxon>
        <taxon>Actinomycetes</taxon>
        <taxon>Propionibacteriales</taxon>
        <taxon>Nocardioidaceae</taxon>
        <taxon>Nocardioides</taxon>
    </lineage>
</organism>
<reference evidence="5" key="1">
    <citation type="submission" date="2016-10" db="EMBL/GenBank/DDBJ databases">
        <title>Draft Genome Sequence of Nocardioides luteus Strain BAFB, an Alkane-Degrading Bacterium Isolated from JP-7 Polluted Soil.</title>
        <authorList>
            <person name="Brown L."/>
            <person name="Ruiz O.N."/>
            <person name="Gunasekera T."/>
        </authorList>
    </citation>
    <scope>NUCLEOTIDE SEQUENCE [LARGE SCALE GENOMIC DNA]</scope>
    <source>
        <strain evidence="5">BAFB</strain>
    </source>
</reference>
<dbReference type="Proteomes" id="UP000033772">
    <property type="component" value="Unassembled WGS sequence"/>
</dbReference>
<dbReference type="GO" id="GO:0045892">
    <property type="term" value="P:negative regulation of DNA-templated transcription"/>
    <property type="evidence" value="ECO:0007669"/>
    <property type="project" value="TreeGrafter"/>
</dbReference>
<dbReference type="InterPro" id="IPR050707">
    <property type="entry name" value="HTH_MetabolicPath_Reg"/>
</dbReference>
<feature type="domain" description="IclR-ED" evidence="4">
    <location>
        <begin position="84"/>
        <end position="267"/>
    </location>
</feature>
<evidence type="ECO:0000259" key="4">
    <source>
        <dbReference type="PROSITE" id="PS51078"/>
    </source>
</evidence>
<keyword evidence="6" id="KW-1185">Reference proteome</keyword>
<dbReference type="PANTHER" id="PTHR30136:SF24">
    <property type="entry name" value="HTH-TYPE TRANSCRIPTIONAL REPRESSOR ALLR"/>
    <property type="match status" value="1"/>
</dbReference>
<dbReference type="PROSITE" id="PS51078">
    <property type="entry name" value="ICLR_ED"/>
    <property type="match status" value="1"/>
</dbReference>
<dbReference type="Gene3D" id="3.30.450.40">
    <property type="match status" value="1"/>
</dbReference>
<dbReference type="AlphaFoldDB" id="A0A1J4N913"/>
<sequence length="281" mass="31015">MTETTSLDAVEGIPAQKRVLNSAIHIANTLAIISENPAGVSAKVLARRLEQSLSTTYYALQTLTDVGMIEHSPTTSGLYTLGPQIAALYRGYVANRTQPERLAAVLQDLRDETRARAYLGWWKQGDLEIADTRGRRGAAELRDISAGYRGGAHALALGKVMLASIGSDRWPAYLRQPRLRRFTDHTLDTPDRLRREVLRMRAAGFATDVDEYEMGVSCVAAPVRDSAGRVIAGLGVSVSSRRFLDEREQLELAVRRAARDATRMYVDLDPLTAMVCERAWA</sequence>
<keyword evidence="3" id="KW-0804">Transcription</keyword>
<dbReference type="GO" id="GO:0003700">
    <property type="term" value="F:DNA-binding transcription factor activity"/>
    <property type="evidence" value="ECO:0007669"/>
    <property type="project" value="TreeGrafter"/>
</dbReference>